<dbReference type="InterPro" id="IPR011701">
    <property type="entry name" value="MFS"/>
</dbReference>
<evidence type="ECO:0000256" key="2">
    <source>
        <dbReference type="ARBA" id="ARBA00008432"/>
    </source>
</evidence>
<evidence type="ECO:0000256" key="1">
    <source>
        <dbReference type="ARBA" id="ARBA00004651"/>
    </source>
</evidence>
<protein>
    <submittedName>
        <fullName evidence="9">NarK family nitrate/nitrite MFS transporter</fullName>
    </submittedName>
</protein>
<feature type="transmembrane region" description="Helical" evidence="7">
    <location>
        <begin position="131"/>
        <end position="153"/>
    </location>
</feature>
<feature type="transmembrane region" description="Helical" evidence="7">
    <location>
        <begin position="457"/>
        <end position="477"/>
    </location>
</feature>
<feature type="transmembrane region" description="Helical" evidence="7">
    <location>
        <begin position="199"/>
        <end position="222"/>
    </location>
</feature>
<comment type="similarity">
    <text evidence="2">Belongs to the major facilitator superfamily. Nitrate/nitrite porter (TC 2.A.1.8) family.</text>
</comment>
<keyword evidence="10" id="KW-1185">Reference proteome</keyword>
<feature type="transmembrane region" description="Helical" evidence="7">
    <location>
        <begin position="357"/>
        <end position="374"/>
    </location>
</feature>
<sequence>MTTALQTTQTATQDPSALGTTAPATEAAYLGEPIRERRGRWLDGFNPEDTEQWENGGRTIAKRNLGWSISAEFLGFVVWQLWSIVVVWMPQAGFDITSSQQFWLISVPSLVGATMRIPYTFMVPLFGGRNWTIVSALLLLVPSVGLALCMSNPDTPYGVMLLVAATAGFGGGNFASSMTNITFFFPAREKGWALGLNAAGGNLGAAVAQFLVPIIVTVGALVTTGAATAGTTDGSGPLDLSLAGWIWVPLIVITAIGAFLSMNNLSHAKSDLSGYASALRQKHLWILAVVYIGTFGSFIGFAGVFPKLIADTFPAFSGFQIGAATMSLAFMGALVGSLARPYGGKLADRFGGTRPTMLAFVVMAIVAVSVVGLLRLQNFWLFLAAFMILFIASGMGNGSAYRMIPTVFQLTADGSRVDPVRQAASALGIISAVGAYGGFFIPQVLRIVFERTGSYDAAFYGFAVAYLGLLALTWAVYGRRGTRLGDARI</sequence>
<dbReference type="Pfam" id="PF07690">
    <property type="entry name" value="MFS_1"/>
    <property type="match status" value="1"/>
</dbReference>
<comment type="subcellular location">
    <subcellularLocation>
        <location evidence="1">Cell membrane</location>
        <topology evidence="1">Multi-pass membrane protein</topology>
    </subcellularLocation>
</comment>
<feature type="transmembrane region" description="Helical" evidence="7">
    <location>
        <begin position="159"/>
        <end position="187"/>
    </location>
</feature>
<feature type="transmembrane region" description="Helical" evidence="7">
    <location>
        <begin position="65"/>
        <end position="89"/>
    </location>
</feature>
<name>A0ABN2T7J5_9MICO</name>
<organism evidence="9 10">
    <name type="scientific">Brevibacterium samyangense</name>
    <dbReference type="NCBI Taxonomy" id="366888"/>
    <lineage>
        <taxon>Bacteria</taxon>
        <taxon>Bacillati</taxon>
        <taxon>Actinomycetota</taxon>
        <taxon>Actinomycetes</taxon>
        <taxon>Micrococcales</taxon>
        <taxon>Brevibacteriaceae</taxon>
        <taxon>Brevibacterium</taxon>
    </lineage>
</organism>
<feature type="transmembrane region" description="Helical" evidence="7">
    <location>
        <begin position="284"/>
        <end position="305"/>
    </location>
</feature>
<evidence type="ECO:0000256" key="3">
    <source>
        <dbReference type="ARBA" id="ARBA00022692"/>
    </source>
</evidence>
<dbReference type="PANTHER" id="PTHR23515">
    <property type="entry name" value="HIGH-AFFINITY NITRATE TRANSPORTER 2.3"/>
    <property type="match status" value="1"/>
</dbReference>
<reference evidence="9 10" key="1">
    <citation type="journal article" date="2019" name="Int. J. Syst. Evol. Microbiol.">
        <title>The Global Catalogue of Microorganisms (GCM) 10K type strain sequencing project: providing services to taxonomists for standard genome sequencing and annotation.</title>
        <authorList>
            <consortium name="The Broad Institute Genomics Platform"/>
            <consortium name="The Broad Institute Genome Sequencing Center for Infectious Disease"/>
            <person name="Wu L."/>
            <person name="Ma J."/>
        </authorList>
    </citation>
    <scope>NUCLEOTIDE SEQUENCE [LARGE SCALE GENOMIC DNA]</scope>
    <source>
        <strain evidence="9 10">JCM 14546</strain>
    </source>
</reference>
<feature type="transmembrane region" description="Helical" evidence="7">
    <location>
        <begin position="380"/>
        <end position="404"/>
    </location>
</feature>
<dbReference type="InterPro" id="IPR044772">
    <property type="entry name" value="NO3_transporter"/>
</dbReference>
<dbReference type="CDD" id="cd17341">
    <property type="entry name" value="MFS_NRT2_like"/>
    <property type="match status" value="1"/>
</dbReference>
<dbReference type="InterPro" id="IPR036259">
    <property type="entry name" value="MFS_trans_sf"/>
</dbReference>
<dbReference type="PROSITE" id="PS50850">
    <property type="entry name" value="MFS"/>
    <property type="match status" value="1"/>
</dbReference>
<evidence type="ECO:0000256" key="6">
    <source>
        <dbReference type="ARBA" id="ARBA00023136"/>
    </source>
</evidence>
<dbReference type="Proteomes" id="UP001500755">
    <property type="component" value="Unassembled WGS sequence"/>
</dbReference>
<feature type="transmembrane region" description="Helical" evidence="7">
    <location>
        <begin position="101"/>
        <end position="119"/>
    </location>
</feature>
<feature type="transmembrane region" description="Helical" evidence="7">
    <location>
        <begin position="242"/>
        <end position="263"/>
    </location>
</feature>
<evidence type="ECO:0000256" key="7">
    <source>
        <dbReference type="SAM" id="Phobius"/>
    </source>
</evidence>
<dbReference type="RefSeq" id="WP_425546647.1">
    <property type="nucleotide sequence ID" value="NZ_BAAANO010000005.1"/>
</dbReference>
<dbReference type="SUPFAM" id="SSF103473">
    <property type="entry name" value="MFS general substrate transporter"/>
    <property type="match status" value="1"/>
</dbReference>
<evidence type="ECO:0000256" key="4">
    <source>
        <dbReference type="ARBA" id="ARBA00022989"/>
    </source>
</evidence>
<keyword evidence="6 7" id="KW-0472">Membrane</keyword>
<evidence type="ECO:0000259" key="8">
    <source>
        <dbReference type="PROSITE" id="PS50850"/>
    </source>
</evidence>
<accession>A0ABN2T7J5</accession>
<comment type="caution">
    <text evidence="9">The sequence shown here is derived from an EMBL/GenBank/DDBJ whole genome shotgun (WGS) entry which is preliminary data.</text>
</comment>
<feature type="transmembrane region" description="Helical" evidence="7">
    <location>
        <begin position="424"/>
        <end position="445"/>
    </location>
</feature>
<keyword evidence="3 7" id="KW-0812">Transmembrane</keyword>
<dbReference type="InterPro" id="IPR020846">
    <property type="entry name" value="MFS_dom"/>
</dbReference>
<evidence type="ECO:0000256" key="5">
    <source>
        <dbReference type="ARBA" id="ARBA00023063"/>
    </source>
</evidence>
<evidence type="ECO:0000313" key="9">
    <source>
        <dbReference type="EMBL" id="GAA2000894.1"/>
    </source>
</evidence>
<keyword evidence="4 7" id="KW-1133">Transmembrane helix</keyword>
<keyword evidence="5" id="KW-0534">Nitrate assimilation</keyword>
<dbReference type="Gene3D" id="1.20.1250.20">
    <property type="entry name" value="MFS general substrate transporter like domains"/>
    <property type="match status" value="1"/>
</dbReference>
<evidence type="ECO:0000313" key="10">
    <source>
        <dbReference type="Proteomes" id="UP001500755"/>
    </source>
</evidence>
<dbReference type="EMBL" id="BAAANO010000005">
    <property type="protein sequence ID" value="GAA2000894.1"/>
    <property type="molecule type" value="Genomic_DNA"/>
</dbReference>
<feature type="domain" description="Major facilitator superfamily (MFS) profile" evidence="8">
    <location>
        <begin position="59"/>
        <end position="481"/>
    </location>
</feature>
<feature type="transmembrane region" description="Helical" evidence="7">
    <location>
        <begin position="317"/>
        <end position="336"/>
    </location>
</feature>
<gene>
    <name evidence="9" type="ORF">GCM10009755_06250</name>
</gene>
<proteinExistence type="inferred from homology"/>